<dbReference type="Proteomes" id="UP000605846">
    <property type="component" value="Unassembled WGS sequence"/>
</dbReference>
<evidence type="ECO:0000256" key="1">
    <source>
        <dbReference type="SAM" id="MobiDB-lite"/>
    </source>
</evidence>
<sequence length="147" mass="16942">MNTSATTSSQQHQQEISFYDQDVQLEDPARLAEQAYFDDYDRAMAAAALTADYYDYYNDKTINDDNDEMMDYDEEYEEEEEGSGQSAYDYNNDALLSLIVGVQSYLSDVSNAGIDRHDSPLLDLQYKMYSYLKQRALDMGIESDLLY</sequence>
<gene>
    <name evidence="2" type="ORF">EC973_007014</name>
</gene>
<proteinExistence type="predicted"/>
<evidence type="ECO:0000313" key="2">
    <source>
        <dbReference type="EMBL" id="KAF7727783.1"/>
    </source>
</evidence>
<feature type="region of interest" description="Disordered" evidence="1">
    <location>
        <begin position="64"/>
        <end position="87"/>
    </location>
</feature>
<reference evidence="2" key="1">
    <citation type="submission" date="2020-01" db="EMBL/GenBank/DDBJ databases">
        <title>Genome Sequencing of Three Apophysomyces-Like Fungal Strains Confirms a Novel Fungal Genus in the Mucoromycota with divergent Burkholderia-like Endosymbiotic Bacteria.</title>
        <authorList>
            <person name="Stajich J.E."/>
            <person name="Macias A.M."/>
            <person name="Carter-House D."/>
            <person name="Lovett B."/>
            <person name="Kasson L.R."/>
            <person name="Berry K."/>
            <person name="Grigoriev I."/>
            <person name="Chang Y."/>
            <person name="Spatafora J."/>
            <person name="Kasson M.T."/>
        </authorList>
    </citation>
    <scope>NUCLEOTIDE SEQUENCE</scope>
    <source>
        <strain evidence="2">NRRL A-21654</strain>
    </source>
</reference>
<name>A0A8H7BQ75_9FUNG</name>
<feature type="compositionally biased region" description="Acidic residues" evidence="1">
    <location>
        <begin position="64"/>
        <end position="82"/>
    </location>
</feature>
<dbReference type="AlphaFoldDB" id="A0A8H7BQ75"/>
<dbReference type="OrthoDB" id="2235387at2759"/>
<keyword evidence="3" id="KW-1185">Reference proteome</keyword>
<accession>A0A8H7BQ75</accession>
<organism evidence="2 3">
    <name type="scientific">Apophysomyces ossiformis</name>
    <dbReference type="NCBI Taxonomy" id="679940"/>
    <lineage>
        <taxon>Eukaryota</taxon>
        <taxon>Fungi</taxon>
        <taxon>Fungi incertae sedis</taxon>
        <taxon>Mucoromycota</taxon>
        <taxon>Mucoromycotina</taxon>
        <taxon>Mucoromycetes</taxon>
        <taxon>Mucorales</taxon>
        <taxon>Mucorineae</taxon>
        <taxon>Mucoraceae</taxon>
        <taxon>Apophysomyces</taxon>
    </lineage>
</organism>
<dbReference type="EMBL" id="JABAYA010000049">
    <property type="protein sequence ID" value="KAF7727783.1"/>
    <property type="molecule type" value="Genomic_DNA"/>
</dbReference>
<comment type="caution">
    <text evidence="2">The sequence shown here is derived from an EMBL/GenBank/DDBJ whole genome shotgun (WGS) entry which is preliminary data.</text>
</comment>
<protein>
    <submittedName>
        <fullName evidence="2">Uncharacterized protein</fullName>
    </submittedName>
</protein>
<evidence type="ECO:0000313" key="3">
    <source>
        <dbReference type="Proteomes" id="UP000605846"/>
    </source>
</evidence>